<dbReference type="FunFam" id="3.90.226.10:FF:000048">
    <property type="entry name" value="3,2-trans-enoyl-CoA isomerase"/>
    <property type="match status" value="1"/>
</dbReference>
<organism evidence="7">
    <name type="scientific">Candida tenuis (strain ATCC 10573 / BCRC 21748 / CBS 615 / JCM 9827 / NBRC 10315 / NRRL Y-1498 / VKM Y-70)</name>
    <name type="common">Yeast</name>
    <name type="synonym">Yamadazyma tenuis</name>
    <dbReference type="NCBI Taxonomy" id="590646"/>
    <lineage>
        <taxon>Eukaryota</taxon>
        <taxon>Fungi</taxon>
        <taxon>Dikarya</taxon>
        <taxon>Ascomycota</taxon>
        <taxon>Saccharomycotina</taxon>
        <taxon>Pichiomycetes</taxon>
        <taxon>Debaryomycetaceae</taxon>
        <taxon>Yamadazyma</taxon>
    </lineage>
</organism>
<evidence type="ECO:0000256" key="3">
    <source>
        <dbReference type="ARBA" id="ARBA00005254"/>
    </source>
</evidence>
<dbReference type="GeneID" id="18246628"/>
<dbReference type="eggNOG" id="KOG0016">
    <property type="taxonomic scope" value="Eukaryota"/>
</dbReference>
<gene>
    <name evidence="6" type="ORF">CANTEDRAFT_112669</name>
</gene>
<dbReference type="InterPro" id="IPR051053">
    <property type="entry name" value="ECH/Chromodomain_protein"/>
</dbReference>
<keyword evidence="5" id="KW-0413">Isomerase</keyword>
<dbReference type="PANTHER" id="PTHR43684">
    <property type="match status" value="1"/>
</dbReference>
<evidence type="ECO:0000256" key="5">
    <source>
        <dbReference type="ARBA" id="ARBA00023235"/>
    </source>
</evidence>
<dbReference type="GO" id="GO:0006635">
    <property type="term" value="P:fatty acid beta-oxidation"/>
    <property type="evidence" value="ECO:0007669"/>
    <property type="project" value="TreeGrafter"/>
</dbReference>
<dbReference type="OrthoDB" id="2018133at2759"/>
<evidence type="ECO:0000313" key="7">
    <source>
        <dbReference type="Proteomes" id="UP000000707"/>
    </source>
</evidence>
<dbReference type="Gene3D" id="3.90.226.10">
    <property type="entry name" value="2-enoyl-CoA Hydratase, Chain A, domain 1"/>
    <property type="match status" value="1"/>
</dbReference>
<sequence>MAEDIIYEVRDRTVVITLNIPDKLNSLNGEQYMKLARAVEDADNEEGTVVTIIQSTGRFFSAGANFSDKGISQAKTEDLFSHDYWLNKFVARNTYITNVFHNHKKVLVAAVNGPVIGLSAALVALCDLIYVKDDTQFYILCPFSNLGLVCEGATSATLFMRLGWSKASEALLFARPIQGPELTRLGFVNKAYNDYKFASTEEFNAQIYKDVVAQFENLHEASIFLNKELLKVNREPAIHAANSKEVVMGLYKWVEGVPQSRFVQLAQKDIKHKM</sequence>
<evidence type="ECO:0000256" key="4">
    <source>
        <dbReference type="ARBA" id="ARBA00023140"/>
    </source>
</evidence>
<proteinExistence type="inferred from homology"/>
<dbReference type="Pfam" id="PF00378">
    <property type="entry name" value="ECH_1"/>
    <property type="match status" value="1"/>
</dbReference>
<dbReference type="GO" id="GO:0004165">
    <property type="term" value="F:delta(3)-delta(2)-enoyl-CoA isomerase activity"/>
    <property type="evidence" value="ECO:0007669"/>
    <property type="project" value="UniProtKB-ARBA"/>
</dbReference>
<evidence type="ECO:0000313" key="6">
    <source>
        <dbReference type="EMBL" id="EGV65799.1"/>
    </source>
</evidence>
<protein>
    <submittedName>
        <fullName evidence="6">ClpP/crotonase</fullName>
    </submittedName>
</protein>
<dbReference type="EMBL" id="GL996512">
    <property type="protein sequence ID" value="EGV65799.1"/>
    <property type="molecule type" value="Genomic_DNA"/>
</dbReference>
<reference evidence="6 7" key="1">
    <citation type="journal article" date="2011" name="Proc. Natl. Acad. Sci. U.S.A.">
        <title>Comparative genomics of xylose-fermenting fungi for enhanced biofuel production.</title>
        <authorList>
            <person name="Wohlbach D.J."/>
            <person name="Kuo A."/>
            <person name="Sato T.K."/>
            <person name="Potts K.M."/>
            <person name="Salamov A.A."/>
            <person name="LaButti K.M."/>
            <person name="Sun H."/>
            <person name="Clum A."/>
            <person name="Pangilinan J.L."/>
            <person name="Lindquist E.A."/>
            <person name="Lucas S."/>
            <person name="Lapidus A."/>
            <person name="Jin M."/>
            <person name="Gunawan C."/>
            <person name="Balan V."/>
            <person name="Dale B.E."/>
            <person name="Jeffries T.W."/>
            <person name="Zinkel R."/>
            <person name="Barry K.W."/>
            <person name="Grigoriev I.V."/>
            <person name="Gasch A.P."/>
        </authorList>
    </citation>
    <scope>NUCLEOTIDE SEQUENCE [LARGE SCALE GENOMIC DNA]</scope>
    <source>
        <strain evidence="7">ATCC 10573 / BCRC 21748 / CBS 615 / JCM 9827 / NBRC 10315 / NRRL Y-1498 / VKM Y-70</strain>
    </source>
</reference>
<keyword evidence="7" id="KW-1185">Reference proteome</keyword>
<dbReference type="HOGENOM" id="CLU_009834_6_2_1"/>
<dbReference type="GO" id="GO:0005782">
    <property type="term" value="C:peroxisomal matrix"/>
    <property type="evidence" value="ECO:0007669"/>
    <property type="project" value="TreeGrafter"/>
</dbReference>
<dbReference type="PANTHER" id="PTHR43684:SF1">
    <property type="entry name" value="ENOYL-COA DELTA ISOMERASE 2"/>
    <property type="match status" value="1"/>
</dbReference>
<evidence type="ECO:0000256" key="2">
    <source>
        <dbReference type="ARBA" id="ARBA00005005"/>
    </source>
</evidence>
<comment type="similarity">
    <text evidence="3">Belongs to the enoyl-CoA hydratase/isomerase family.</text>
</comment>
<dbReference type="InterPro" id="IPR001753">
    <property type="entry name" value="Enoyl-CoA_hydra/iso"/>
</dbReference>
<comment type="subcellular location">
    <subcellularLocation>
        <location evidence="1">Peroxisome</location>
    </subcellularLocation>
</comment>
<dbReference type="SUPFAM" id="SSF52096">
    <property type="entry name" value="ClpP/crotonase"/>
    <property type="match status" value="1"/>
</dbReference>
<dbReference type="STRING" id="590646.G3AYA1"/>
<name>G3AYA1_CANTC</name>
<dbReference type="CDD" id="cd06558">
    <property type="entry name" value="crotonase-like"/>
    <property type="match status" value="1"/>
</dbReference>
<dbReference type="KEGG" id="cten:18246628"/>
<accession>G3AYA1</accession>
<keyword evidence="4" id="KW-0576">Peroxisome</keyword>
<evidence type="ECO:0000256" key="1">
    <source>
        <dbReference type="ARBA" id="ARBA00004275"/>
    </source>
</evidence>
<dbReference type="Proteomes" id="UP000000707">
    <property type="component" value="Unassembled WGS sequence"/>
</dbReference>
<comment type="pathway">
    <text evidence="2">Lipid metabolism; fatty acid beta-oxidation.</text>
</comment>
<dbReference type="AlphaFoldDB" id="G3AYA1"/>
<dbReference type="InterPro" id="IPR029045">
    <property type="entry name" value="ClpP/crotonase-like_dom_sf"/>
</dbReference>